<organism evidence="10">
    <name type="scientific">Dendroctonus ponderosae</name>
    <name type="common">Mountain pine beetle</name>
    <dbReference type="NCBI Taxonomy" id="77166"/>
    <lineage>
        <taxon>Eukaryota</taxon>
        <taxon>Metazoa</taxon>
        <taxon>Ecdysozoa</taxon>
        <taxon>Arthropoda</taxon>
        <taxon>Hexapoda</taxon>
        <taxon>Insecta</taxon>
        <taxon>Pterygota</taxon>
        <taxon>Neoptera</taxon>
        <taxon>Endopterygota</taxon>
        <taxon>Coleoptera</taxon>
        <taxon>Polyphaga</taxon>
        <taxon>Cucujiformia</taxon>
        <taxon>Curculionidae</taxon>
        <taxon>Scolytinae</taxon>
        <taxon>Dendroctonus</taxon>
    </lineage>
</organism>
<evidence type="ECO:0000259" key="8">
    <source>
        <dbReference type="Pfam" id="PF07970"/>
    </source>
</evidence>
<protein>
    <recommendedName>
        <fullName evidence="14">Endoplasmic reticulum vesicle transporter C-terminal domain-containing protein</fullName>
    </recommendedName>
</protein>
<evidence type="ECO:0000256" key="3">
    <source>
        <dbReference type="ARBA" id="ARBA00022692"/>
    </source>
</evidence>
<evidence type="ECO:0000256" key="4">
    <source>
        <dbReference type="ARBA" id="ARBA00022989"/>
    </source>
</evidence>
<evidence type="ECO:0000256" key="6">
    <source>
        <dbReference type="SAM" id="MobiDB-lite"/>
    </source>
</evidence>
<comment type="subcellular location">
    <subcellularLocation>
        <location evidence="1">Endoplasmic reticulum-Golgi intermediate compartment membrane</location>
        <topology evidence="1">Multi-pass membrane protein</topology>
    </subcellularLocation>
</comment>
<name>J3JU94_DENPD</name>
<evidence type="ECO:0000313" key="11">
    <source>
        <dbReference type="EMBL" id="ENN79004.1"/>
    </source>
</evidence>
<dbReference type="InterPro" id="IPR045888">
    <property type="entry name" value="Erv"/>
</dbReference>
<dbReference type="GO" id="GO:0033116">
    <property type="term" value="C:endoplasmic reticulum-Golgi intermediate compartment membrane"/>
    <property type="evidence" value="ECO:0007669"/>
    <property type="project" value="UniProtKB-SubCell"/>
</dbReference>
<accession>J3JU94</accession>
<dbReference type="Pfam" id="PF07970">
    <property type="entry name" value="COPIIcoated_ERV"/>
    <property type="match status" value="1"/>
</dbReference>
<dbReference type="EMBL" id="KB740770">
    <property type="protein sequence ID" value="ENN79004.1"/>
    <property type="molecule type" value="Genomic_DNA"/>
</dbReference>
<dbReference type="HOGENOM" id="CLU_034705_4_1_1"/>
<keyword evidence="5 7" id="KW-0472">Membrane</keyword>
<dbReference type="PANTHER" id="PTHR10984">
    <property type="entry name" value="ENDOPLASMIC RETICULUM-GOLGI INTERMEDIATE COMPARTMENT PROTEIN"/>
    <property type="match status" value="1"/>
</dbReference>
<gene>
    <name evidence="12" type="primary">109535419</name>
    <name evidence="11" type="ORF">YQE_04555</name>
</gene>
<dbReference type="PANTHER" id="PTHR10984:SF30">
    <property type="entry name" value="ENDOPLASMIC RETICULUM-GOLGI INTERMEDIATE COMPARTMENT PROTEIN 2"/>
    <property type="match status" value="1"/>
</dbReference>
<feature type="region of interest" description="Disordered" evidence="6">
    <location>
        <begin position="363"/>
        <end position="382"/>
    </location>
</feature>
<feature type="transmembrane region" description="Helical" evidence="7">
    <location>
        <begin position="34"/>
        <end position="55"/>
    </location>
</feature>
<evidence type="ECO:0000256" key="7">
    <source>
        <dbReference type="SAM" id="Phobius"/>
    </source>
</evidence>
<dbReference type="InterPro" id="IPR039542">
    <property type="entry name" value="Erv_N"/>
</dbReference>
<keyword evidence="4 7" id="KW-1133">Transmembrane helix</keyword>
<keyword evidence="3 7" id="KW-0812">Transmembrane</keyword>
<reference evidence="10" key="1">
    <citation type="journal article" date="2012" name="Insect Biochem. Mol. Biol.">
        <title>Transcriptome and full-length cDNA resources for the mountain pine beetle, Dendroctonus ponderosae Hopkins, a major insect pest of pine forests.</title>
        <authorList>
            <person name="Keeling C.I."/>
            <person name="Henderson H."/>
            <person name="Li M."/>
            <person name="Yuen M."/>
            <person name="Clark E.L."/>
            <person name="Fraser J.D."/>
            <person name="Huber D.P."/>
            <person name="Liao N.Y."/>
            <person name="Roderick Docking T."/>
            <person name="Birol I."/>
            <person name="Chan S.K."/>
            <person name="Taylor G.A."/>
            <person name="Palmquist D."/>
            <person name="Jones S.J."/>
            <person name="Bohlmann J."/>
        </authorList>
    </citation>
    <scope>NUCLEOTIDE SEQUENCE</scope>
    <source>
        <tissue evidence="10">Antennae</tissue>
    </source>
</reference>
<dbReference type="InterPro" id="IPR012936">
    <property type="entry name" value="Erv_C"/>
</dbReference>
<dbReference type="OrthoDB" id="5541786at2759"/>
<feature type="compositionally biased region" description="Polar residues" evidence="6">
    <location>
        <begin position="371"/>
        <end position="382"/>
    </location>
</feature>
<evidence type="ECO:0000313" key="10">
    <source>
        <dbReference type="EMBL" id="AEE61769.1"/>
    </source>
</evidence>
<reference evidence="11 13" key="2">
    <citation type="journal article" date="2013" name="Genome Biol.">
        <title>Draft genome of the mountain pine beetle, Dendroctonus ponderosae Hopkins, a major forest pest.</title>
        <authorList>
            <person name="Keeling C.I."/>
            <person name="Yuen M.M."/>
            <person name="Liao N.Y."/>
            <person name="Docking T.R."/>
            <person name="Chan S.K."/>
            <person name="Taylor G.A."/>
            <person name="Palmquist D.L."/>
            <person name="Jackman S.D."/>
            <person name="Nguyen A."/>
            <person name="Li M."/>
            <person name="Henderson H."/>
            <person name="Janes J.K."/>
            <person name="Zhao Y."/>
            <person name="Pandoh P."/>
            <person name="Moore R."/>
            <person name="Sperling F.A."/>
            <person name="Huber D.P."/>
            <person name="Birol I."/>
            <person name="Jones S.J."/>
            <person name="Bohlmann J."/>
        </authorList>
    </citation>
    <scope>NUCLEOTIDE SEQUENCE</scope>
</reference>
<evidence type="ECO:0000259" key="9">
    <source>
        <dbReference type="Pfam" id="PF13850"/>
    </source>
</evidence>
<feature type="transmembrane region" description="Helical" evidence="7">
    <location>
        <begin position="321"/>
        <end position="343"/>
    </location>
</feature>
<dbReference type="EMBL" id="BT126807">
    <property type="protein sequence ID" value="AEE61769.1"/>
    <property type="molecule type" value="mRNA"/>
</dbReference>
<dbReference type="GO" id="GO:0006888">
    <property type="term" value="P:endoplasmic reticulum to Golgi vesicle-mediated transport"/>
    <property type="evidence" value="ECO:0007669"/>
    <property type="project" value="TreeGrafter"/>
</dbReference>
<comment type="similarity">
    <text evidence="2">Belongs to the ERGIC family.</text>
</comment>
<dbReference type="OMA" id="MTNHYLR"/>
<dbReference type="GO" id="GO:0005783">
    <property type="term" value="C:endoplasmic reticulum"/>
    <property type="evidence" value="ECO:0007669"/>
    <property type="project" value="TreeGrafter"/>
</dbReference>
<dbReference type="GO" id="GO:0030134">
    <property type="term" value="C:COPII-coated ER to Golgi transport vesicle"/>
    <property type="evidence" value="ECO:0007669"/>
    <property type="project" value="TreeGrafter"/>
</dbReference>
<proteinExistence type="evidence at transcript level"/>
<keyword evidence="13" id="KW-1185">Reference proteome</keyword>
<dbReference type="AlphaFoldDB" id="J3JU94"/>
<reference evidence="12" key="3">
    <citation type="submission" date="2024-08" db="UniProtKB">
        <authorList>
            <consortium name="EnsemblMetazoa"/>
        </authorList>
    </citation>
    <scope>IDENTIFICATION</scope>
</reference>
<evidence type="ECO:0000313" key="12">
    <source>
        <dbReference type="EnsemblMetazoa" id="XP_019756890.1"/>
    </source>
</evidence>
<evidence type="ECO:0000256" key="2">
    <source>
        <dbReference type="ARBA" id="ARBA00005648"/>
    </source>
</evidence>
<dbReference type="EnsemblMetazoa" id="XM_019901331.1">
    <property type="protein sequence ID" value="XP_019756890.1"/>
    <property type="gene ID" value="LOC109535419"/>
</dbReference>
<feature type="domain" description="Endoplasmic reticulum vesicle transporter N-terminal" evidence="9">
    <location>
        <begin position="19"/>
        <end position="106"/>
    </location>
</feature>
<evidence type="ECO:0008006" key="14">
    <source>
        <dbReference type="Google" id="ProtNLM"/>
    </source>
</evidence>
<feature type="domain" description="Endoplasmic reticulum vesicle transporter C-terminal" evidence="8">
    <location>
        <begin position="171"/>
        <end position="339"/>
    </location>
</feature>
<dbReference type="Proteomes" id="UP000019118">
    <property type="component" value="Unassembled WGS sequence"/>
</dbReference>
<dbReference type="Pfam" id="PF13850">
    <property type="entry name" value="ERGIC_N"/>
    <property type="match status" value="1"/>
</dbReference>
<evidence type="ECO:0000256" key="1">
    <source>
        <dbReference type="ARBA" id="ARBA00004457"/>
    </source>
</evidence>
<dbReference type="GO" id="GO:0006890">
    <property type="term" value="P:retrograde vesicle-mediated transport, Golgi to endoplasmic reticulum"/>
    <property type="evidence" value="ECO:0007669"/>
    <property type="project" value="TreeGrafter"/>
</dbReference>
<sequence>MEKEVVSIPRFRGSRLNRVKKMDIFPKVEDPYKMTSSVGGTFSIISFLIIGWLVYSEISYYLNSKFVFKFSPDVQLEDKLDMNIDITVAMPCSKLGTDVLDSTNQNTYKFGTLKQDDTWFELSDNQKVHFEHKKHFNSYLREEYHAIKDLLWKNSFSTQFGDLPPRDHTPSRPHDACRIYGTLGLNKVAGNFLISGGKRYMFGLGYQQFRTLISEGEYNFTHRINRFSFGHSSPGIVHPLEGDELILPDPMTVVNYFIEIVPTTVNTFMYTISTYQYSVKELTRPIDHNKGSHGTPAIYFKYDMSALRVTVSQERDHLGMFLARLCSIVGGVYVCSGILNSIVQLLLNFITCNWHGNKSQSDQQTAASQQPYQPFVTTTEPN</sequence>
<dbReference type="KEGG" id="dpa:109535419"/>
<evidence type="ECO:0000313" key="13">
    <source>
        <dbReference type="Proteomes" id="UP000019118"/>
    </source>
</evidence>
<evidence type="ECO:0000256" key="5">
    <source>
        <dbReference type="ARBA" id="ARBA00023136"/>
    </source>
</evidence>